<accession>H8LPT4</accession>
<dbReference type="AlphaFoldDB" id="H8LPT4"/>
<protein>
    <submittedName>
        <fullName evidence="1">Uncharacterized protein</fullName>
    </submittedName>
</protein>
<gene>
    <name evidence="1" type="ORF">MC3_06305</name>
</gene>
<dbReference type="InterPro" id="IPR022439">
    <property type="entry name" value="RPE4"/>
</dbReference>
<reference evidence="1 2" key="1">
    <citation type="submission" date="2012-03" db="EMBL/GenBank/DDBJ databases">
        <authorList>
            <person name="Johnson S.L."/>
            <person name="Munk A.C."/>
            <person name="Han S."/>
            <person name="Bruce D.C."/>
            <person name="Dasch G.A."/>
        </authorList>
    </citation>
    <scope>NUCLEOTIDE SEQUENCE [LARGE SCALE GENOMIC DNA]</scope>
    <source>
        <strain evidence="2">D-CWPP (RSB)</strain>
    </source>
</reference>
<dbReference type="RefSeq" id="WP_014419933.1">
    <property type="nucleotide sequence ID" value="NC_017065.1"/>
</dbReference>
<dbReference type="NCBIfam" id="TIGR03777">
    <property type="entry name" value="RPE4"/>
    <property type="match status" value="1"/>
</dbReference>
<dbReference type="EMBL" id="CP003375">
    <property type="protein sequence ID" value="AFD20130.1"/>
    <property type="molecule type" value="Genomic_DNA"/>
</dbReference>
<evidence type="ECO:0000313" key="2">
    <source>
        <dbReference type="Proteomes" id="UP000007592"/>
    </source>
</evidence>
<proteinExistence type="predicted"/>
<evidence type="ECO:0000313" key="1">
    <source>
        <dbReference type="EMBL" id="AFD20130.1"/>
    </source>
</evidence>
<organism evidence="1 2">
    <name type="scientific">Rickettsia slovaca str. D-CWPP</name>
    <dbReference type="NCBI Taxonomy" id="1105109"/>
    <lineage>
        <taxon>Bacteria</taxon>
        <taxon>Pseudomonadati</taxon>
        <taxon>Pseudomonadota</taxon>
        <taxon>Alphaproteobacteria</taxon>
        <taxon>Rickettsiales</taxon>
        <taxon>Rickettsiaceae</taxon>
        <taxon>Rickettsieae</taxon>
        <taxon>Rickettsia</taxon>
        <taxon>spotted fever group</taxon>
    </lineage>
</organism>
<name>H8LPT4_RICSL</name>
<dbReference type="HOGENOM" id="CLU_2556125_0_0_5"/>
<sequence length="82" mass="9628">MTDLIKQFEVLLSFPRGIVAWINFTSIIPWLDRGIQLKILKLLVFFIVFMDPVVKPRDDRGEIDPHNNAFLRKRKSSALKLF</sequence>
<dbReference type="Proteomes" id="UP000007592">
    <property type="component" value="Chromosome"/>
</dbReference>
<dbReference type="KEGG" id="rsw:MC3_06305"/>